<dbReference type="EMBL" id="CP015249">
    <property type="protein sequence ID" value="ANB19459.1"/>
    <property type="molecule type" value="Genomic_DNA"/>
</dbReference>
<name>A0A160DXK6_9GAMM</name>
<feature type="domain" description="DUF6265" evidence="2">
    <location>
        <begin position="25"/>
        <end position="131"/>
    </location>
</feature>
<dbReference type="PATRIC" id="fig|1300342.3.peg.3390"/>
<feature type="signal peptide" evidence="1">
    <location>
        <begin position="1"/>
        <end position="15"/>
    </location>
</feature>
<dbReference type="STRING" id="1300342.I596_3471"/>
<dbReference type="AlphaFoldDB" id="A0A160DXK6"/>
<protein>
    <recommendedName>
        <fullName evidence="2">DUF6265 domain-containing protein</fullName>
    </recommendedName>
</protein>
<evidence type="ECO:0000313" key="3">
    <source>
        <dbReference type="EMBL" id="ANB19459.1"/>
    </source>
</evidence>
<dbReference type="Proteomes" id="UP000076830">
    <property type="component" value="Chromosome"/>
</dbReference>
<evidence type="ECO:0000259" key="2">
    <source>
        <dbReference type="Pfam" id="PF19780"/>
    </source>
</evidence>
<accession>A0A160DXK6</accession>
<gene>
    <name evidence="3" type="ORF">I596_3471</name>
</gene>
<evidence type="ECO:0000313" key="4">
    <source>
        <dbReference type="Proteomes" id="UP000076830"/>
    </source>
</evidence>
<organism evidence="3 4">
    <name type="scientific">Dokdonella koreensis DS-123</name>
    <dbReference type="NCBI Taxonomy" id="1300342"/>
    <lineage>
        <taxon>Bacteria</taxon>
        <taxon>Pseudomonadati</taxon>
        <taxon>Pseudomonadota</taxon>
        <taxon>Gammaproteobacteria</taxon>
        <taxon>Lysobacterales</taxon>
        <taxon>Rhodanobacteraceae</taxon>
        <taxon>Dokdonella</taxon>
    </lineage>
</organism>
<dbReference type="InterPro" id="IPR046232">
    <property type="entry name" value="DUF6265"/>
</dbReference>
<proteinExistence type="predicted"/>
<keyword evidence="4" id="KW-1185">Reference proteome</keyword>
<dbReference type="Pfam" id="PF19780">
    <property type="entry name" value="DUF6265"/>
    <property type="match status" value="1"/>
</dbReference>
<dbReference type="KEGG" id="dko:I596_3471"/>
<evidence type="ECO:0000256" key="1">
    <source>
        <dbReference type="SAM" id="SignalP"/>
    </source>
</evidence>
<sequence>MALAWSVAAAIPAAAAGGAAIDQLAWMSGTWGAEKDGRWTEEHWTAPRGGLMLGVNRTGAGDAARGFEFLRIQAGSDGVLSYWAAPAGQAPVPFRLTASTADSVTFENPQHDFPTVITYRREGDRLQATIAGPGGAKAMSWTWQRR</sequence>
<feature type="chain" id="PRO_5012317119" description="DUF6265 domain-containing protein" evidence="1">
    <location>
        <begin position="16"/>
        <end position="146"/>
    </location>
</feature>
<keyword evidence="1" id="KW-0732">Signal</keyword>
<dbReference type="OrthoDB" id="5382295at2"/>
<reference evidence="3 4" key="1">
    <citation type="submission" date="2016-04" db="EMBL/GenBank/DDBJ databases">
        <title>Complete genome sequence of Dokdonella koreensis DS-123T.</title>
        <authorList>
            <person name="Kim J.F."/>
            <person name="Lee H."/>
            <person name="Kwak M.-J."/>
        </authorList>
    </citation>
    <scope>NUCLEOTIDE SEQUENCE [LARGE SCALE GENOMIC DNA]</scope>
    <source>
        <strain evidence="3 4">DS-123</strain>
    </source>
</reference>